<proteinExistence type="predicted"/>
<comment type="caution">
    <text evidence="4">The sequence shown here is derived from an EMBL/GenBank/DDBJ whole genome shotgun (WGS) entry which is preliminary data.</text>
</comment>
<evidence type="ECO:0000313" key="5">
    <source>
        <dbReference type="Proteomes" id="UP001596174"/>
    </source>
</evidence>
<dbReference type="EMBL" id="JBHSQJ010000079">
    <property type="protein sequence ID" value="MFC5909356.1"/>
    <property type="molecule type" value="Genomic_DNA"/>
</dbReference>
<sequence length="299" mass="32355">MSESKETRPAAAGRSRTVLVSFLGAIVRKMGNWMPIAGTVELLAESGLDAASVRTAVFRLKKRGWLEPESRAGVRGYALTPAALDALASGDEVIWHARQPADLGDGWCLVNFSVPESARAKRHQLTAHLTSLGFGNIGSAVWIAPARMLSSAQRAIEELELTGQCAVFVGAYAAGQDLAAMVRNGWDLDGIDRRYQEFIADYAAEADRLARADHVDGRHAFITYLSVVDHWRKLPFRDPGLPPEVLTPAWNGPAAVRLFERLVASLEGRALAHAAAYWHTRPRAAAAAAGANGRTPRSR</sequence>
<evidence type="ECO:0000313" key="4">
    <source>
        <dbReference type="EMBL" id="MFC5909356.1"/>
    </source>
</evidence>
<dbReference type="Gene3D" id="1.10.10.10">
    <property type="entry name" value="Winged helix-like DNA-binding domain superfamily/Winged helix DNA-binding domain"/>
    <property type="match status" value="1"/>
</dbReference>
<feature type="domain" description="Transcriptional repressor PaaX-like N-terminal" evidence="1">
    <location>
        <begin position="15"/>
        <end position="80"/>
    </location>
</feature>
<reference evidence="5" key="1">
    <citation type="journal article" date="2019" name="Int. J. Syst. Evol. Microbiol.">
        <title>The Global Catalogue of Microorganisms (GCM) 10K type strain sequencing project: providing services to taxonomists for standard genome sequencing and annotation.</title>
        <authorList>
            <consortium name="The Broad Institute Genomics Platform"/>
            <consortium name="The Broad Institute Genome Sequencing Center for Infectious Disease"/>
            <person name="Wu L."/>
            <person name="Ma J."/>
        </authorList>
    </citation>
    <scope>NUCLEOTIDE SEQUENCE [LARGE SCALE GENOMIC DNA]</scope>
    <source>
        <strain evidence="5">JCM 4816</strain>
    </source>
</reference>
<evidence type="ECO:0000259" key="3">
    <source>
        <dbReference type="Pfam" id="PF20803"/>
    </source>
</evidence>
<protein>
    <submittedName>
        <fullName evidence="4">PaaX family transcriptional regulator C-terminal domain-containing protein</fullName>
    </submittedName>
</protein>
<dbReference type="InterPro" id="IPR013225">
    <property type="entry name" value="PaaX_C"/>
</dbReference>
<dbReference type="PIRSF" id="PIRSF020623">
    <property type="entry name" value="PaaX"/>
    <property type="match status" value="1"/>
</dbReference>
<accession>A0ABW1G6C1</accession>
<dbReference type="InterPro" id="IPR012906">
    <property type="entry name" value="PaaX-like_N"/>
</dbReference>
<dbReference type="PANTHER" id="PTHR30319:SF1">
    <property type="entry name" value="TRANSCRIPTIONAL REPRESSOR PAAX"/>
    <property type="match status" value="1"/>
</dbReference>
<dbReference type="RefSeq" id="WP_380585077.1">
    <property type="nucleotide sequence ID" value="NZ_JBHSQJ010000079.1"/>
</dbReference>
<dbReference type="Pfam" id="PF07848">
    <property type="entry name" value="PaaX"/>
    <property type="match status" value="1"/>
</dbReference>
<dbReference type="InterPro" id="IPR036388">
    <property type="entry name" value="WH-like_DNA-bd_sf"/>
</dbReference>
<dbReference type="InterPro" id="IPR048846">
    <property type="entry name" value="PaaX-like_central"/>
</dbReference>
<gene>
    <name evidence="4" type="ORF">ACFP3V_19325</name>
</gene>
<dbReference type="Gene3D" id="3.30.70.2650">
    <property type="match status" value="1"/>
</dbReference>
<feature type="domain" description="Transcriptional repressor PaaX-like C-terminal" evidence="2">
    <location>
        <begin position="186"/>
        <end position="275"/>
    </location>
</feature>
<organism evidence="4 5">
    <name type="scientific">Streptacidiphilus monticola</name>
    <dbReference type="NCBI Taxonomy" id="2161674"/>
    <lineage>
        <taxon>Bacteria</taxon>
        <taxon>Bacillati</taxon>
        <taxon>Actinomycetota</taxon>
        <taxon>Actinomycetes</taxon>
        <taxon>Kitasatosporales</taxon>
        <taxon>Streptomycetaceae</taxon>
        <taxon>Streptacidiphilus</taxon>
    </lineage>
</organism>
<dbReference type="InterPro" id="IPR011965">
    <property type="entry name" value="PaaX_trns_reg"/>
</dbReference>
<dbReference type="Pfam" id="PF08223">
    <property type="entry name" value="PaaX_C"/>
    <property type="match status" value="1"/>
</dbReference>
<keyword evidence="5" id="KW-1185">Reference proteome</keyword>
<evidence type="ECO:0000259" key="2">
    <source>
        <dbReference type="Pfam" id="PF08223"/>
    </source>
</evidence>
<dbReference type="Proteomes" id="UP001596174">
    <property type="component" value="Unassembled WGS sequence"/>
</dbReference>
<evidence type="ECO:0000259" key="1">
    <source>
        <dbReference type="Pfam" id="PF07848"/>
    </source>
</evidence>
<dbReference type="Gene3D" id="1.20.58.1460">
    <property type="match status" value="1"/>
</dbReference>
<dbReference type="Pfam" id="PF20803">
    <property type="entry name" value="PaaX_M"/>
    <property type="match status" value="1"/>
</dbReference>
<feature type="domain" description="Transcriptional repressor PaaX-like central Cas2-like" evidence="3">
    <location>
        <begin position="104"/>
        <end position="181"/>
    </location>
</feature>
<dbReference type="PANTHER" id="PTHR30319">
    <property type="entry name" value="PHENYLACETIC ACID REGULATOR-RELATED TRANSCRIPTIONAL REPRESSOR"/>
    <property type="match status" value="1"/>
</dbReference>
<name>A0ABW1G6C1_9ACTN</name>